<feature type="domain" description="EF-hand" evidence="5">
    <location>
        <begin position="140"/>
        <end position="175"/>
    </location>
</feature>
<dbReference type="PROSITE" id="PS50222">
    <property type="entry name" value="EF_HAND_2"/>
    <property type="match status" value="1"/>
</dbReference>
<feature type="repeat" description="WD" evidence="3">
    <location>
        <begin position="333"/>
        <end position="363"/>
    </location>
</feature>
<dbReference type="PANTHER" id="PTHR19848">
    <property type="entry name" value="WD40 REPEAT PROTEIN"/>
    <property type="match status" value="1"/>
</dbReference>
<evidence type="ECO:0000256" key="4">
    <source>
        <dbReference type="SAM" id="MobiDB-lite"/>
    </source>
</evidence>
<evidence type="ECO:0000259" key="5">
    <source>
        <dbReference type="PROSITE" id="PS50222"/>
    </source>
</evidence>
<name>A0A0H5R9F5_9EUKA</name>
<dbReference type="SMART" id="SM00320">
    <property type="entry name" value="WD40"/>
    <property type="match status" value="9"/>
</dbReference>
<dbReference type="InterPro" id="IPR002048">
    <property type="entry name" value="EF_hand_dom"/>
</dbReference>
<feature type="region of interest" description="Disordered" evidence="4">
    <location>
        <begin position="953"/>
        <end position="1003"/>
    </location>
</feature>
<sequence length="1045" mass="116898">MGVYRIRLTPTRRKSPSLSQGRDRLGNLFAKLDIVQPAQSTKLAGFVNRQKQRRNTLLNSDINADTTPRTLLDQRITFLRSIIVRILLCLDRVGLDRIKLEFENQATHELTIVQFVSFIIRMIDESGGDIFSDLHVDKIKIAQALAELFDSMDLNGSHTIEFSEFLETCIHWGLSSGGGIESRQVLNDPIPSFSLGPSSRIGQRAAKMQLSYIETIDQVLVFERTGRRIMLMDPDHLRVCRTVSVPTRKITAIEYIPCDSRGVVKKLMAVAAGRNITLWEGLLTGRFAWHLEIVTVAPISSLKWIMHCSLLVGAGSNGTLFAWNLDGSLIRQITGHSCSITVLCIVPDSDQILSGSTDRSVRLQSLTRRRIHGRTYTGHNGAIVCLAVNNECNEFVSGSNIGEIFVWSLTDSHMLHQVSGHYRSIAFMAYVLGSAEFISGDESGKFFVWDTRLSFSHIQTIDIDHIGCNFFGSTICLKRDTRLLIPSDLDILSWDQKTQSKLMRRKREVINQDEFLIFGAYVDHACVFITATSKTVRFWNALTGCLKEQYDNLMDDYEISTICLDTTERKMIVGDCTGRIHIFNAISGGIMKKLDRHHGEILGLQYVVLPSKERLVISLGRDGRVKVHDEHNLRQCPIRLDQDLIRMGLSDPHLLTATSDLAMMAVADPSGRILVWDLQLGKINHNLKGYGGVSCLEFMSPYSLLAIANGTRSVHILELRPGVLAGRCLVTISNEDCDVITCRFSRRDLIIYTGDSGGHVAGYNVRGIMDSNNIGLIQENNKQDRAHEQMKAMMRLKTIKDVINQARETAIYGLPRPVWFKALDKAVVSLGIISDPESLCVRSFGPHLTVLSTSGSSLGIVGTFDICRRSIQKFQWLFRVNTEKRLRQANIVADQVLQSLAADDQNKIESDIKARCTAPAPLNMERTDCRRGNRNIEKPVFITQKFSKAFECDPDPIIPSSEERSARRRAKKGSGKSQKMFVQSLGDTSTEEPVPMRSNSPSAVKYPLSISRTISCSSLRKNPLSSVNPTKFLSKSSSSNMIRNI</sequence>
<dbReference type="InterPro" id="IPR001680">
    <property type="entry name" value="WD40_rpt"/>
</dbReference>
<dbReference type="Pfam" id="PF00400">
    <property type="entry name" value="WD40"/>
    <property type="match status" value="2"/>
</dbReference>
<proteinExistence type="predicted"/>
<dbReference type="Gene3D" id="2.130.10.10">
    <property type="entry name" value="YVTN repeat-like/Quinoprotein amine dehydrogenase"/>
    <property type="match status" value="3"/>
</dbReference>
<dbReference type="SUPFAM" id="SSF50978">
    <property type="entry name" value="WD40 repeat-like"/>
    <property type="match status" value="1"/>
</dbReference>
<dbReference type="InterPro" id="IPR018247">
    <property type="entry name" value="EF_Hand_1_Ca_BS"/>
</dbReference>
<dbReference type="PANTHER" id="PTHR19848:SF8">
    <property type="entry name" value="F-BOX AND WD REPEAT DOMAIN CONTAINING 7"/>
    <property type="match status" value="1"/>
</dbReference>
<reference evidence="6" key="1">
    <citation type="submission" date="2015-04" db="EMBL/GenBank/DDBJ databases">
        <title>The genome sequence of the plant pathogenic Rhizarian Plasmodiophora brassicae reveals insights in its biotrophic life cycle and the origin of chitin synthesis.</title>
        <authorList>
            <person name="Schwelm A."/>
            <person name="Fogelqvist J."/>
            <person name="Knaust A."/>
            <person name="Julke S."/>
            <person name="Lilja T."/>
            <person name="Dhandapani V."/>
            <person name="Bonilla-Rosso G."/>
            <person name="Karlsson M."/>
            <person name="Shevchenko A."/>
            <person name="Choi S.R."/>
            <person name="Kim H.G."/>
            <person name="Park J.Y."/>
            <person name="Lim Y.P."/>
            <person name="Ludwig-Muller J."/>
            <person name="Dixelius C."/>
        </authorList>
    </citation>
    <scope>NUCLEOTIDE SEQUENCE</scope>
    <source>
        <tissue evidence="6">Potato root galls</tissue>
    </source>
</reference>
<feature type="repeat" description="WD" evidence="3">
    <location>
        <begin position="376"/>
        <end position="417"/>
    </location>
</feature>
<evidence type="ECO:0000313" key="6">
    <source>
        <dbReference type="EMBL" id="CRZ05049.1"/>
    </source>
</evidence>
<accession>A0A0H5R9F5</accession>
<dbReference type="EMBL" id="HACM01004607">
    <property type="protein sequence ID" value="CRZ05049.1"/>
    <property type="molecule type" value="Transcribed_RNA"/>
</dbReference>
<dbReference type="InterPro" id="IPR036322">
    <property type="entry name" value="WD40_repeat_dom_sf"/>
</dbReference>
<dbReference type="PROSITE" id="PS00018">
    <property type="entry name" value="EF_HAND_1"/>
    <property type="match status" value="1"/>
</dbReference>
<evidence type="ECO:0000256" key="1">
    <source>
        <dbReference type="ARBA" id="ARBA00022574"/>
    </source>
</evidence>
<organism evidence="6">
    <name type="scientific">Spongospora subterranea</name>
    <dbReference type="NCBI Taxonomy" id="70186"/>
    <lineage>
        <taxon>Eukaryota</taxon>
        <taxon>Sar</taxon>
        <taxon>Rhizaria</taxon>
        <taxon>Endomyxa</taxon>
        <taxon>Phytomyxea</taxon>
        <taxon>Plasmodiophorida</taxon>
        <taxon>Plasmodiophoridae</taxon>
        <taxon>Spongospora</taxon>
    </lineage>
</organism>
<evidence type="ECO:0000256" key="3">
    <source>
        <dbReference type="PROSITE-ProRule" id="PRU00221"/>
    </source>
</evidence>
<dbReference type="PROSITE" id="PS50082">
    <property type="entry name" value="WD_REPEATS_2"/>
    <property type="match status" value="2"/>
</dbReference>
<protein>
    <recommendedName>
        <fullName evidence="5">EF-hand domain-containing protein</fullName>
    </recommendedName>
</protein>
<dbReference type="AlphaFoldDB" id="A0A0H5R9F5"/>
<dbReference type="SUPFAM" id="SSF82171">
    <property type="entry name" value="DPP6 N-terminal domain-like"/>
    <property type="match status" value="1"/>
</dbReference>
<keyword evidence="2" id="KW-0677">Repeat</keyword>
<keyword evidence="1 3" id="KW-0853">WD repeat</keyword>
<dbReference type="InterPro" id="IPR015943">
    <property type="entry name" value="WD40/YVTN_repeat-like_dom_sf"/>
</dbReference>
<evidence type="ECO:0000256" key="2">
    <source>
        <dbReference type="ARBA" id="ARBA00022737"/>
    </source>
</evidence>
<dbReference type="EMBL" id="HACM01004605">
    <property type="protein sequence ID" value="CRZ05047.1"/>
    <property type="molecule type" value="Transcribed_RNA"/>
</dbReference>
<dbReference type="GO" id="GO:0005509">
    <property type="term" value="F:calcium ion binding"/>
    <property type="evidence" value="ECO:0007669"/>
    <property type="project" value="InterPro"/>
</dbReference>